<protein>
    <recommendedName>
        <fullName evidence="3">DUF4071 domain-containing protein</fullName>
    </recommendedName>
</protein>
<dbReference type="Pfam" id="PF20308">
    <property type="entry name" value="TPR-S"/>
    <property type="match status" value="1"/>
</dbReference>
<name>A0ABR6NBP4_9SPHN</name>
<evidence type="ECO:0000313" key="1">
    <source>
        <dbReference type="EMBL" id="MBB5984701.1"/>
    </source>
</evidence>
<reference evidence="1 2" key="1">
    <citation type="submission" date="2020-08" db="EMBL/GenBank/DDBJ databases">
        <title>Exploring microbial biodiversity for novel pathways involved in the catabolism of aromatic compounds derived from lignin.</title>
        <authorList>
            <person name="Elkins J."/>
        </authorList>
    </citation>
    <scope>NUCLEOTIDE SEQUENCE [LARGE SCALE GENOMIC DNA]</scope>
    <source>
        <strain evidence="1 2">B1D3A</strain>
    </source>
</reference>
<dbReference type="InterPro" id="IPR046880">
    <property type="entry name" value="TPR-S"/>
</dbReference>
<sequence>MFEAAGWLNSDEADALSLRGRLLKDRALRSAGEDRTRYFDEAEAAYMRAAGDRRATYPLINAATIAFLNGKPERAQMLAQQTLAVLESGDYEPETAYWLGATRAEALLLLGDIPGGVTALEAAVARAPQAWEDHAATIRQLQLILQQANAANDLFDHLRPPVCLHFSGIIHLPVQEDGIRDVVEAMLDQIRPGFAFGALAAGSDILIGEMVLARGARLHVVLPGPVDLFRESSVIPFGDQWARRFDTLIEAADAVETLGGVTRLSDAAVTLAEEMAMGLAIRHAHSLASKAVALRLRRSTDQVKASEAVWRRRGLPVYDLAIDRESPASMLATLDTGRRRAILASTEAFPADLERTAGNRPRFVQDVWLMDFDDLGHAIEIATTFLRSAPENSLGLVYHVVDRKDDDEQELAEIASLLACRAPQGTICAAAPGAFALDLCAPGHHFEAAGELVTQFGDIPIRLFSLSGAA</sequence>
<keyword evidence="2" id="KW-1185">Reference proteome</keyword>
<dbReference type="EMBL" id="JACHKA010000001">
    <property type="protein sequence ID" value="MBB5984701.1"/>
    <property type="molecule type" value="Genomic_DNA"/>
</dbReference>
<dbReference type="Proteomes" id="UP001138540">
    <property type="component" value="Unassembled WGS sequence"/>
</dbReference>
<evidence type="ECO:0008006" key="3">
    <source>
        <dbReference type="Google" id="ProtNLM"/>
    </source>
</evidence>
<evidence type="ECO:0000313" key="2">
    <source>
        <dbReference type="Proteomes" id="UP001138540"/>
    </source>
</evidence>
<comment type="caution">
    <text evidence="1">The sequence shown here is derived from an EMBL/GenBank/DDBJ whole genome shotgun (WGS) entry which is preliminary data.</text>
</comment>
<proteinExistence type="predicted"/>
<accession>A0ABR6NBP4</accession>
<gene>
    <name evidence="1" type="ORF">HNP60_000675</name>
</gene>
<organism evidence="1 2">
    <name type="scientific">Sphingobium lignivorans</name>
    <dbReference type="NCBI Taxonomy" id="2735886"/>
    <lineage>
        <taxon>Bacteria</taxon>
        <taxon>Pseudomonadati</taxon>
        <taxon>Pseudomonadota</taxon>
        <taxon>Alphaproteobacteria</taxon>
        <taxon>Sphingomonadales</taxon>
        <taxon>Sphingomonadaceae</taxon>
        <taxon>Sphingobium</taxon>
    </lineage>
</organism>